<dbReference type="Pfam" id="PF01261">
    <property type="entry name" value="AP_endonuc_2"/>
    <property type="match status" value="1"/>
</dbReference>
<dbReference type="InterPro" id="IPR050312">
    <property type="entry name" value="IolE/XylAMocC-like"/>
</dbReference>
<comment type="caution">
    <text evidence="2">The sequence shown here is derived from an EMBL/GenBank/DDBJ whole genome shotgun (WGS) entry which is preliminary data.</text>
</comment>
<dbReference type="SUPFAM" id="SSF51658">
    <property type="entry name" value="Xylose isomerase-like"/>
    <property type="match status" value="1"/>
</dbReference>
<dbReference type="AlphaFoldDB" id="A0A916RB83"/>
<accession>A0A916RB83</accession>
<dbReference type="Proteomes" id="UP000596977">
    <property type="component" value="Unassembled WGS sequence"/>
</dbReference>
<dbReference type="EMBL" id="BMKB01000003">
    <property type="protein sequence ID" value="GGA49717.1"/>
    <property type="molecule type" value="Genomic_DNA"/>
</dbReference>
<dbReference type="OrthoDB" id="9072761at2"/>
<organism evidence="2 3">
    <name type="scientific">Pelagibacterium lentulum</name>
    <dbReference type="NCBI Taxonomy" id="2029865"/>
    <lineage>
        <taxon>Bacteria</taxon>
        <taxon>Pseudomonadati</taxon>
        <taxon>Pseudomonadota</taxon>
        <taxon>Alphaproteobacteria</taxon>
        <taxon>Hyphomicrobiales</taxon>
        <taxon>Devosiaceae</taxon>
        <taxon>Pelagibacterium</taxon>
    </lineage>
</organism>
<dbReference type="Gene3D" id="3.20.20.150">
    <property type="entry name" value="Divalent-metal-dependent TIM barrel enzymes"/>
    <property type="match status" value="1"/>
</dbReference>
<reference evidence="2 3" key="1">
    <citation type="journal article" date="2014" name="Int. J. Syst. Evol. Microbiol.">
        <title>Complete genome sequence of Corynebacterium casei LMG S-19264T (=DSM 44701T), isolated from a smear-ripened cheese.</title>
        <authorList>
            <consortium name="US DOE Joint Genome Institute (JGI-PGF)"/>
            <person name="Walter F."/>
            <person name="Albersmeier A."/>
            <person name="Kalinowski J."/>
            <person name="Ruckert C."/>
        </authorList>
    </citation>
    <scope>NUCLEOTIDE SEQUENCE [LARGE SCALE GENOMIC DNA]</scope>
    <source>
        <strain evidence="2 3">CGMCC 1.15896</strain>
    </source>
</reference>
<dbReference type="PANTHER" id="PTHR12110:SF48">
    <property type="entry name" value="BLL3656 PROTEIN"/>
    <property type="match status" value="1"/>
</dbReference>
<dbReference type="RefSeq" id="WP_127074293.1">
    <property type="nucleotide sequence ID" value="NZ_BMKB01000003.1"/>
</dbReference>
<feature type="domain" description="Xylose isomerase-like TIM barrel" evidence="1">
    <location>
        <begin position="20"/>
        <end position="244"/>
    </location>
</feature>
<keyword evidence="2" id="KW-0413">Isomerase</keyword>
<name>A0A916RB83_9HYPH</name>
<protein>
    <submittedName>
        <fullName evidence="2">Xylose isomerase</fullName>
    </submittedName>
</protein>
<gene>
    <name evidence="2" type="ORF">GCM10011499_19520</name>
</gene>
<evidence type="ECO:0000313" key="3">
    <source>
        <dbReference type="Proteomes" id="UP000596977"/>
    </source>
</evidence>
<dbReference type="InterPro" id="IPR036237">
    <property type="entry name" value="Xyl_isomerase-like_sf"/>
</dbReference>
<dbReference type="GO" id="GO:0016853">
    <property type="term" value="F:isomerase activity"/>
    <property type="evidence" value="ECO:0007669"/>
    <property type="project" value="UniProtKB-KW"/>
</dbReference>
<dbReference type="InterPro" id="IPR013022">
    <property type="entry name" value="Xyl_isomerase-like_TIM-brl"/>
</dbReference>
<dbReference type="PANTHER" id="PTHR12110">
    <property type="entry name" value="HYDROXYPYRUVATE ISOMERASE"/>
    <property type="match status" value="1"/>
</dbReference>
<evidence type="ECO:0000259" key="1">
    <source>
        <dbReference type="Pfam" id="PF01261"/>
    </source>
</evidence>
<sequence>MFPLALAHLTALDLPPPALVQAAAKAGFAKVGLRLHPAAPGAIEYYSVPGTPDFAELKAVLDGEGIRIHDIEIVSIGPGFAATDYLYLLEAGQALGAATLNVSGDDEDRSRLTDNFAALCEQARTFAMRVDLEFMRWRAIGTLEQSAEIVTDANAGNGRILLDALHLFRSGGSIETLKSIDRSLIGSIQLCDGRGPIPSGDEAVIFEARQNRFAPGDGELPLKELVEHLADLQGLQWGVETPMLDTPAPDCIARGHAGASVLLGRF</sequence>
<proteinExistence type="predicted"/>
<keyword evidence="3" id="KW-1185">Reference proteome</keyword>
<evidence type="ECO:0000313" key="2">
    <source>
        <dbReference type="EMBL" id="GGA49717.1"/>
    </source>
</evidence>